<evidence type="ECO:0000313" key="8">
    <source>
        <dbReference type="Proteomes" id="UP000241818"/>
    </source>
</evidence>
<dbReference type="EMBL" id="KZ679014">
    <property type="protein sequence ID" value="PSS13192.1"/>
    <property type="molecule type" value="Genomic_DNA"/>
</dbReference>
<dbReference type="PANTHER" id="PTHR12652:SF25">
    <property type="entry name" value="MICROBODY (PEROXISOME) PROLIFERATION PROTEIN PEROXIN 11C (EUROFUNG)"/>
    <property type="match status" value="1"/>
</dbReference>
<evidence type="ECO:0000313" key="7">
    <source>
        <dbReference type="EMBL" id="PSS13192.1"/>
    </source>
</evidence>
<keyword evidence="6" id="KW-0812">Transmembrane</keyword>
<keyword evidence="2 6" id="KW-0472">Membrane</keyword>
<evidence type="ECO:0000256" key="5">
    <source>
        <dbReference type="SAM" id="MobiDB-lite"/>
    </source>
</evidence>
<evidence type="ECO:0000256" key="1">
    <source>
        <dbReference type="ARBA" id="ARBA00022593"/>
    </source>
</evidence>
<evidence type="ECO:0000256" key="6">
    <source>
        <dbReference type="SAM" id="Phobius"/>
    </source>
</evidence>
<dbReference type="STRING" id="857342.A0A2T3AWY8"/>
<feature type="region of interest" description="Disordered" evidence="5">
    <location>
        <begin position="1"/>
        <end position="32"/>
    </location>
</feature>
<organism evidence="7 8">
    <name type="scientific">Amorphotheca resinae ATCC 22711</name>
    <dbReference type="NCBI Taxonomy" id="857342"/>
    <lineage>
        <taxon>Eukaryota</taxon>
        <taxon>Fungi</taxon>
        <taxon>Dikarya</taxon>
        <taxon>Ascomycota</taxon>
        <taxon>Pezizomycotina</taxon>
        <taxon>Leotiomycetes</taxon>
        <taxon>Helotiales</taxon>
        <taxon>Amorphothecaceae</taxon>
        <taxon>Amorphotheca</taxon>
    </lineage>
</organism>
<sequence length="308" mass="34335">MSEIQDAAASEPSPEKSTPLPAPSSPPRTPSVETLQSWLPLYLKKADLTIDRLSTILSTPSGTDTILLTLGYSSLLCSTVLSSISLRRLQNSARQFIEKAISLPPNTALIIDTSAIPPSRLLIAAQRLKALSSLISDFRIFARLWGLIGIWKWGKSTLAHPPADQLLRQISYAQVLVNIFYQYLENGAYLSSKGVVGWSSEKQNKAWLWSSRFWMAHVALDFVRLYREYAQRKSRAAGEVKDDAVTEQGEAEWKARWRKEMVVNMAYAPLTLHWSLEKGLVGDFWVGLLGSIVGITGSRVLWKNTSKS</sequence>
<accession>A0A2T3AWY8</accession>
<evidence type="ECO:0000256" key="4">
    <source>
        <dbReference type="ARBA" id="ARBA00046271"/>
    </source>
</evidence>
<dbReference type="AlphaFoldDB" id="A0A2T3AWY8"/>
<dbReference type="GO" id="GO:0005778">
    <property type="term" value="C:peroxisomal membrane"/>
    <property type="evidence" value="ECO:0007669"/>
    <property type="project" value="UniProtKB-SubCell"/>
</dbReference>
<dbReference type="OrthoDB" id="10005898at2759"/>
<dbReference type="InParanoid" id="A0A2T3AWY8"/>
<evidence type="ECO:0008006" key="9">
    <source>
        <dbReference type="Google" id="ProtNLM"/>
    </source>
</evidence>
<proteinExistence type="predicted"/>
<keyword evidence="3" id="KW-0576">Peroxisome</keyword>
<keyword evidence="8" id="KW-1185">Reference proteome</keyword>
<dbReference type="Pfam" id="PF05648">
    <property type="entry name" value="PEX11"/>
    <property type="match status" value="1"/>
</dbReference>
<feature type="compositionally biased region" description="Pro residues" evidence="5">
    <location>
        <begin position="20"/>
        <end position="29"/>
    </location>
</feature>
<dbReference type="PANTHER" id="PTHR12652">
    <property type="entry name" value="PEROXISOMAL BIOGENESIS FACTOR 11"/>
    <property type="match status" value="1"/>
</dbReference>
<name>A0A2T3AWY8_AMORE</name>
<dbReference type="RefSeq" id="XP_024719183.1">
    <property type="nucleotide sequence ID" value="XM_024866906.1"/>
</dbReference>
<keyword evidence="6" id="KW-1133">Transmembrane helix</keyword>
<evidence type="ECO:0000256" key="3">
    <source>
        <dbReference type="ARBA" id="ARBA00023140"/>
    </source>
</evidence>
<keyword evidence="1" id="KW-0962">Peroxisome biogenesis</keyword>
<evidence type="ECO:0000256" key="2">
    <source>
        <dbReference type="ARBA" id="ARBA00023136"/>
    </source>
</evidence>
<feature type="transmembrane region" description="Helical" evidence="6">
    <location>
        <begin position="284"/>
        <end position="302"/>
    </location>
</feature>
<dbReference type="InterPro" id="IPR008733">
    <property type="entry name" value="PEX11"/>
</dbReference>
<comment type="subcellular location">
    <subcellularLocation>
        <location evidence="4">Peroxisome membrane</location>
    </subcellularLocation>
</comment>
<dbReference type="Proteomes" id="UP000241818">
    <property type="component" value="Unassembled WGS sequence"/>
</dbReference>
<protein>
    <recommendedName>
        <fullName evidence="9">Peroxin 11C</fullName>
    </recommendedName>
</protein>
<reference evidence="7 8" key="1">
    <citation type="journal article" date="2018" name="New Phytol.">
        <title>Comparative genomics and transcriptomics depict ericoid mycorrhizal fungi as versatile saprotrophs and plant mutualists.</title>
        <authorList>
            <person name="Martino E."/>
            <person name="Morin E."/>
            <person name="Grelet G.A."/>
            <person name="Kuo A."/>
            <person name="Kohler A."/>
            <person name="Daghino S."/>
            <person name="Barry K.W."/>
            <person name="Cichocki N."/>
            <person name="Clum A."/>
            <person name="Dockter R.B."/>
            <person name="Hainaut M."/>
            <person name="Kuo R.C."/>
            <person name="LaButti K."/>
            <person name="Lindahl B.D."/>
            <person name="Lindquist E.A."/>
            <person name="Lipzen A."/>
            <person name="Khouja H.R."/>
            <person name="Magnuson J."/>
            <person name="Murat C."/>
            <person name="Ohm R.A."/>
            <person name="Singer S.W."/>
            <person name="Spatafora J.W."/>
            <person name="Wang M."/>
            <person name="Veneault-Fourrey C."/>
            <person name="Henrissat B."/>
            <person name="Grigoriev I.V."/>
            <person name="Martin F.M."/>
            <person name="Perotto S."/>
        </authorList>
    </citation>
    <scope>NUCLEOTIDE SEQUENCE [LARGE SCALE GENOMIC DNA]</scope>
    <source>
        <strain evidence="7 8">ATCC 22711</strain>
    </source>
</reference>
<dbReference type="GO" id="GO:0016559">
    <property type="term" value="P:peroxisome fission"/>
    <property type="evidence" value="ECO:0007669"/>
    <property type="project" value="InterPro"/>
</dbReference>
<gene>
    <name evidence="7" type="ORF">M430DRAFT_36307</name>
</gene>
<dbReference type="GeneID" id="36574987"/>